<dbReference type="HOGENOM" id="CLU_1879231_0_0_1"/>
<evidence type="ECO:0000313" key="1">
    <source>
        <dbReference type="EMBL" id="CCA14316.1"/>
    </source>
</evidence>
<name>F0VZU5_9STRA</name>
<sequence>MKAFLLKAYGVTMVGVFYSHDHLMSAIQVPLIPASSTKSELSKMLQTGLKAQISPAVVFLDDGSPIETEVHETKWFQVTLVLGNHPEPDEKIFWQSANPTSSNNLQEAYGFADLEVNEHFLFECARGTYSIGWKLN</sequence>
<gene>
    <name evidence="1" type="primary">AlNc14C3G424</name>
    <name evidence="1" type="ORF">ALNC14_004590</name>
</gene>
<reference evidence="1" key="2">
    <citation type="submission" date="2011-02" db="EMBL/GenBank/DDBJ databases">
        <authorList>
            <person name="MacLean D."/>
        </authorList>
    </citation>
    <scope>NUCLEOTIDE SEQUENCE</scope>
</reference>
<accession>F0VZU5</accession>
<proteinExistence type="predicted"/>
<dbReference type="AlphaFoldDB" id="F0VZU5"/>
<dbReference type="EMBL" id="FR824048">
    <property type="protein sequence ID" value="CCA14316.1"/>
    <property type="molecule type" value="Genomic_DNA"/>
</dbReference>
<reference evidence="1" key="1">
    <citation type="journal article" date="2011" name="PLoS Biol.">
        <title>Gene gain and loss during evolution of obligate parasitism in the white rust pathogen of Arabidopsis thaliana.</title>
        <authorList>
            <person name="Kemen E."/>
            <person name="Gardiner A."/>
            <person name="Schultz-Larsen T."/>
            <person name="Kemen A.C."/>
            <person name="Balmuth A.L."/>
            <person name="Robert-Seilaniantz A."/>
            <person name="Bailey K."/>
            <person name="Holub E."/>
            <person name="Studholme D.J."/>
            <person name="Maclean D."/>
            <person name="Jones J.D."/>
        </authorList>
    </citation>
    <scope>NUCLEOTIDE SEQUENCE</scope>
</reference>
<organism evidence="1">
    <name type="scientific">Albugo laibachii Nc14</name>
    <dbReference type="NCBI Taxonomy" id="890382"/>
    <lineage>
        <taxon>Eukaryota</taxon>
        <taxon>Sar</taxon>
        <taxon>Stramenopiles</taxon>
        <taxon>Oomycota</taxon>
        <taxon>Peronosporomycetes</taxon>
        <taxon>Albuginales</taxon>
        <taxon>Albuginaceae</taxon>
        <taxon>Albugo</taxon>
    </lineage>
</organism>
<protein>
    <submittedName>
        <fullName evidence="1">AlNc14C3G424 protein</fullName>
    </submittedName>
</protein>